<organism evidence="4 5">
    <name type="scientific">Paeniroseomonas aquatica</name>
    <dbReference type="NCBI Taxonomy" id="373043"/>
    <lineage>
        <taxon>Bacteria</taxon>
        <taxon>Pseudomonadati</taxon>
        <taxon>Pseudomonadota</taxon>
        <taxon>Alphaproteobacteria</taxon>
        <taxon>Acetobacterales</taxon>
        <taxon>Acetobacteraceae</taxon>
        <taxon>Paeniroseomonas</taxon>
    </lineage>
</organism>
<dbReference type="PROSITE" id="PS50110">
    <property type="entry name" value="RESPONSE_REGULATORY"/>
    <property type="match status" value="1"/>
</dbReference>
<comment type="caution">
    <text evidence="4">The sequence shown here is derived from an EMBL/GenBank/DDBJ whole genome shotgun (WGS) entry which is preliminary data.</text>
</comment>
<evidence type="ECO:0000313" key="5">
    <source>
        <dbReference type="Proteomes" id="UP001529369"/>
    </source>
</evidence>
<sequence length="150" mass="15880">MNHALALDGLRILVAEDEPLAAMVIEEALTDYGHSVMLAADGEEALRLAEAVSFDVLVTDLAMPRMTGWELIPRLRAQRPDLPVVVMTGFLPPNGEQLLQSAGGSPLALLLKPFEIADLAAAIRRVAAQAAHRSAALRAAAPRPAALSLC</sequence>
<evidence type="ECO:0000313" key="4">
    <source>
        <dbReference type="EMBL" id="MDN3564633.1"/>
    </source>
</evidence>
<dbReference type="SMART" id="SM00448">
    <property type="entry name" value="REC"/>
    <property type="match status" value="1"/>
</dbReference>
<reference evidence="5" key="1">
    <citation type="journal article" date="2019" name="Int. J. Syst. Evol. Microbiol.">
        <title>The Global Catalogue of Microorganisms (GCM) 10K type strain sequencing project: providing services to taxonomists for standard genome sequencing and annotation.</title>
        <authorList>
            <consortium name="The Broad Institute Genomics Platform"/>
            <consortium name="The Broad Institute Genome Sequencing Center for Infectious Disease"/>
            <person name="Wu L."/>
            <person name="Ma J."/>
        </authorList>
    </citation>
    <scope>NUCLEOTIDE SEQUENCE [LARGE SCALE GENOMIC DNA]</scope>
    <source>
        <strain evidence="5">CECT 7131</strain>
    </source>
</reference>
<keyword evidence="1 2" id="KW-0597">Phosphoprotein</keyword>
<dbReference type="InterPro" id="IPR050595">
    <property type="entry name" value="Bact_response_regulator"/>
</dbReference>
<dbReference type="Gene3D" id="3.40.50.2300">
    <property type="match status" value="1"/>
</dbReference>
<feature type="domain" description="Response regulatory" evidence="3">
    <location>
        <begin position="11"/>
        <end position="127"/>
    </location>
</feature>
<dbReference type="PANTHER" id="PTHR44591:SF21">
    <property type="entry name" value="TWO-COMPONENT RESPONSE REGULATOR"/>
    <property type="match status" value="1"/>
</dbReference>
<dbReference type="PANTHER" id="PTHR44591">
    <property type="entry name" value="STRESS RESPONSE REGULATOR PROTEIN 1"/>
    <property type="match status" value="1"/>
</dbReference>
<dbReference type="InterPro" id="IPR001789">
    <property type="entry name" value="Sig_transdc_resp-reg_receiver"/>
</dbReference>
<evidence type="ECO:0000256" key="2">
    <source>
        <dbReference type="PROSITE-ProRule" id="PRU00169"/>
    </source>
</evidence>
<evidence type="ECO:0000256" key="1">
    <source>
        <dbReference type="ARBA" id="ARBA00022553"/>
    </source>
</evidence>
<dbReference type="Proteomes" id="UP001529369">
    <property type="component" value="Unassembled WGS sequence"/>
</dbReference>
<dbReference type="Pfam" id="PF00072">
    <property type="entry name" value="Response_reg"/>
    <property type="match status" value="1"/>
</dbReference>
<dbReference type="EMBL" id="JAUFPN010000108">
    <property type="protein sequence ID" value="MDN3564633.1"/>
    <property type="molecule type" value="Genomic_DNA"/>
</dbReference>
<dbReference type="CDD" id="cd00156">
    <property type="entry name" value="REC"/>
    <property type="match status" value="1"/>
</dbReference>
<evidence type="ECO:0000259" key="3">
    <source>
        <dbReference type="PROSITE" id="PS50110"/>
    </source>
</evidence>
<gene>
    <name evidence="4" type="ORF">QWZ14_09680</name>
</gene>
<feature type="modified residue" description="4-aspartylphosphate" evidence="2">
    <location>
        <position position="60"/>
    </location>
</feature>
<accession>A0ABT8A4M6</accession>
<dbReference type="RefSeq" id="WP_290316438.1">
    <property type="nucleotide sequence ID" value="NZ_JAUFPN010000108.1"/>
</dbReference>
<keyword evidence="5" id="KW-1185">Reference proteome</keyword>
<dbReference type="InterPro" id="IPR011006">
    <property type="entry name" value="CheY-like_superfamily"/>
</dbReference>
<proteinExistence type="predicted"/>
<protein>
    <submittedName>
        <fullName evidence="4">Response regulator</fullName>
    </submittedName>
</protein>
<name>A0ABT8A4M6_9PROT</name>
<dbReference type="SUPFAM" id="SSF52172">
    <property type="entry name" value="CheY-like"/>
    <property type="match status" value="1"/>
</dbReference>